<evidence type="ECO:0000313" key="2">
    <source>
        <dbReference type="WBParaSite" id="Hba_20149"/>
    </source>
</evidence>
<reference evidence="2" key="1">
    <citation type="submission" date="2016-11" db="UniProtKB">
        <authorList>
            <consortium name="WormBaseParasite"/>
        </authorList>
    </citation>
    <scope>IDENTIFICATION</scope>
</reference>
<keyword evidence="1" id="KW-1185">Reference proteome</keyword>
<evidence type="ECO:0000313" key="1">
    <source>
        <dbReference type="Proteomes" id="UP000095283"/>
    </source>
</evidence>
<proteinExistence type="predicted"/>
<organism evidence="1 2">
    <name type="scientific">Heterorhabditis bacteriophora</name>
    <name type="common">Entomopathogenic nematode worm</name>
    <dbReference type="NCBI Taxonomy" id="37862"/>
    <lineage>
        <taxon>Eukaryota</taxon>
        <taxon>Metazoa</taxon>
        <taxon>Ecdysozoa</taxon>
        <taxon>Nematoda</taxon>
        <taxon>Chromadorea</taxon>
        <taxon>Rhabditida</taxon>
        <taxon>Rhabditina</taxon>
        <taxon>Rhabditomorpha</taxon>
        <taxon>Strongyloidea</taxon>
        <taxon>Heterorhabditidae</taxon>
        <taxon>Heterorhabditis</taxon>
    </lineage>
</organism>
<accession>A0A1I7XQS7</accession>
<sequence>MADHLLCVSAIPTEVRNRLRCGFRLFMGQPQTTEPMISFDALGRCVWKTPRNGFLEPQCSEEPGLCLSALKSRGFASVLFSHLPFGRRFLRASKALRKPLTTSGWTRPQLPSG</sequence>
<dbReference type="WBParaSite" id="Hba_20149">
    <property type="protein sequence ID" value="Hba_20149"/>
    <property type="gene ID" value="Hba_20149"/>
</dbReference>
<dbReference type="Proteomes" id="UP000095283">
    <property type="component" value="Unplaced"/>
</dbReference>
<dbReference type="AlphaFoldDB" id="A0A1I7XQS7"/>
<protein>
    <submittedName>
        <fullName evidence="2">Transposase</fullName>
    </submittedName>
</protein>
<name>A0A1I7XQS7_HETBA</name>